<organism evidence="2 3">
    <name type="scientific">Streptomonospora salina</name>
    <dbReference type="NCBI Taxonomy" id="104205"/>
    <lineage>
        <taxon>Bacteria</taxon>
        <taxon>Bacillati</taxon>
        <taxon>Actinomycetota</taxon>
        <taxon>Actinomycetes</taxon>
        <taxon>Streptosporangiales</taxon>
        <taxon>Nocardiopsidaceae</taxon>
        <taxon>Streptomonospora</taxon>
    </lineage>
</organism>
<feature type="compositionally biased region" description="Acidic residues" evidence="1">
    <location>
        <begin position="27"/>
        <end position="54"/>
    </location>
</feature>
<accession>A0A841EHK0</accession>
<dbReference type="AlphaFoldDB" id="A0A841EHK0"/>
<evidence type="ECO:0000256" key="1">
    <source>
        <dbReference type="SAM" id="MobiDB-lite"/>
    </source>
</evidence>
<name>A0A841EHK0_9ACTN</name>
<sequence length="54" mass="6121">MSPTVFTDARDTDAEFARIAAKMEPFSEPEPDYEPFEEDGDQVGDEDDPVIDWP</sequence>
<feature type="region of interest" description="Disordered" evidence="1">
    <location>
        <begin position="22"/>
        <end position="54"/>
    </location>
</feature>
<evidence type="ECO:0000313" key="2">
    <source>
        <dbReference type="EMBL" id="MBB5998901.1"/>
    </source>
</evidence>
<evidence type="ECO:0000313" key="3">
    <source>
        <dbReference type="Proteomes" id="UP000578077"/>
    </source>
</evidence>
<dbReference type="RefSeq" id="WP_184635468.1">
    <property type="nucleotide sequence ID" value="NZ_BAABKT010000043.1"/>
</dbReference>
<comment type="caution">
    <text evidence="2">The sequence shown here is derived from an EMBL/GenBank/DDBJ whole genome shotgun (WGS) entry which is preliminary data.</text>
</comment>
<proteinExistence type="predicted"/>
<protein>
    <submittedName>
        <fullName evidence="2">Uncharacterized protein</fullName>
    </submittedName>
</protein>
<keyword evidence="3" id="KW-1185">Reference proteome</keyword>
<gene>
    <name evidence="2" type="ORF">HNR25_002652</name>
</gene>
<reference evidence="2 3" key="1">
    <citation type="submission" date="2020-08" db="EMBL/GenBank/DDBJ databases">
        <title>Sequencing the genomes of 1000 actinobacteria strains.</title>
        <authorList>
            <person name="Klenk H.-P."/>
        </authorList>
    </citation>
    <scope>NUCLEOTIDE SEQUENCE [LARGE SCALE GENOMIC DNA]</scope>
    <source>
        <strain evidence="2 3">DSM 44593</strain>
    </source>
</reference>
<dbReference type="EMBL" id="JACHLY010000001">
    <property type="protein sequence ID" value="MBB5998901.1"/>
    <property type="molecule type" value="Genomic_DNA"/>
</dbReference>
<dbReference type="Proteomes" id="UP000578077">
    <property type="component" value="Unassembled WGS sequence"/>
</dbReference>